<organism evidence="2 3">
    <name type="scientific">Salmonirosea aquatica</name>
    <dbReference type="NCBI Taxonomy" id="2654236"/>
    <lineage>
        <taxon>Bacteria</taxon>
        <taxon>Pseudomonadati</taxon>
        <taxon>Bacteroidota</taxon>
        <taxon>Cytophagia</taxon>
        <taxon>Cytophagales</taxon>
        <taxon>Spirosomataceae</taxon>
        <taxon>Salmonirosea</taxon>
    </lineage>
</organism>
<evidence type="ECO:0000313" key="2">
    <source>
        <dbReference type="EMBL" id="MPR36943.1"/>
    </source>
</evidence>
<reference evidence="2 3" key="1">
    <citation type="submission" date="2019-10" db="EMBL/GenBank/DDBJ databases">
        <title>Draft Genome Sequence of Cytophagaceae sp. SJW1-29.</title>
        <authorList>
            <person name="Choi A."/>
        </authorList>
    </citation>
    <scope>NUCLEOTIDE SEQUENCE [LARGE SCALE GENOMIC DNA]</scope>
    <source>
        <strain evidence="2 3">SJW1-29</strain>
    </source>
</reference>
<accession>A0A7C9BLN2</accession>
<dbReference type="AlphaFoldDB" id="A0A7C9BLN2"/>
<protein>
    <submittedName>
        <fullName evidence="2">Uncharacterized protein</fullName>
    </submittedName>
</protein>
<proteinExistence type="predicted"/>
<evidence type="ECO:0000313" key="3">
    <source>
        <dbReference type="Proteomes" id="UP000479293"/>
    </source>
</evidence>
<name>A0A7C9BLN2_9BACT</name>
<gene>
    <name evidence="1" type="ORF">GBK04_25180</name>
    <name evidence="2" type="ORF">GBK04_27320</name>
</gene>
<keyword evidence="3" id="KW-1185">Reference proteome</keyword>
<dbReference type="Proteomes" id="UP000479293">
    <property type="component" value="Unassembled WGS sequence"/>
</dbReference>
<sequence>MVYTTKIDLLGIVRGDSFELCVEIGEAFPLAGCTLRAQVRTYAGDYRVVLDLDVDTDLQHIILSAPAAAMRIAPGLYAYDVVATTAEGQEVTLFGGKFEIVNRVTR</sequence>
<dbReference type="EMBL" id="WHLY01000002">
    <property type="protein sequence ID" value="MPR36943.1"/>
    <property type="molecule type" value="Genomic_DNA"/>
</dbReference>
<dbReference type="EMBL" id="WHLY01000002">
    <property type="protein sequence ID" value="MPR36542.1"/>
    <property type="molecule type" value="Genomic_DNA"/>
</dbReference>
<comment type="caution">
    <text evidence="2">The sequence shown here is derived from an EMBL/GenBank/DDBJ whole genome shotgun (WGS) entry which is preliminary data.</text>
</comment>
<evidence type="ECO:0000313" key="1">
    <source>
        <dbReference type="EMBL" id="MPR36542.1"/>
    </source>
</evidence>
<dbReference type="RefSeq" id="WP_152764539.1">
    <property type="nucleotide sequence ID" value="NZ_WHLY01000002.1"/>
</dbReference>